<proteinExistence type="predicted"/>
<comment type="caution">
    <text evidence="2">The sequence shown here is derived from an EMBL/GenBank/DDBJ whole genome shotgun (WGS) entry which is preliminary data.</text>
</comment>
<protein>
    <submittedName>
        <fullName evidence="2">Uncharacterized protein</fullName>
    </submittedName>
</protein>
<evidence type="ECO:0000313" key="2">
    <source>
        <dbReference type="EMBL" id="GMH49722.1"/>
    </source>
</evidence>
<keyword evidence="3" id="KW-1185">Reference proteome</keyword>
<feature type="region of interest" description="Disordered" evidence="1">
    <location>
        <begin position="1"/>
        <end position="29"/>
    </location>
</feature>
<evidence type="ECO:0000313" key="3">
    <source>
        <dbReference type="Proteomes" id="UP001165160"/>
    </source>
</evidence>
<dbReference type="Proteomes" id="UP001165160">
    <property type="component" value="Unassembled WGS sequence"/>
</dbReference>
<gene>
    <name evidence="2" type="ORF">TrVE_jg2398</name>
</gene>
<sequence length="199" mass="22433">MPEAEIPSPSPSPPIPQPTDSDSALSKEDLLEERKNLVKLVSALNDELLVLKKNQETHSTETFRPSDIPNVRRDDHNVRIGEKDMLIRDEVKKTVSLTMHDPPDVVLDSVLSGNKDYKLRQTVLQHISANEVLVQWSLKVDQNKSCMLLLRLTVARRSNEEAIVRVESIEEADLGDISSPHIGSPHIGLHNEQVRLHLR</sequence>
<dbReference type="EMBL" id="BRXX01000602">
    <property type="protein sequence ID" value="GMH49722.1"/>
    <property type="molecule type" value="Genomic_DNA"/>
</dbReference>
<evidence type="ECO:0000256" key="1">
    <source>
        <dbReference type="SAM" id="MobiDB-lite"/>
    </source>
</evidence>
<organism evidence="2 3">
    <name type="scientific">Triparma verrucosa</name>
    <dbReference type="NCBI Taxonomy" id="1606542"/>
    <lineage>
        <taxon>Eukaryota</taxon>
        <taxon>Sar</taxon>
        <taxon>Stramenopiles</taxon>
        <taxon>Ochrophyta</taxon>
        <taxon>Bolidophyceae</taxon>
        <taxon>Parmales</taxon>
        <taxon>Triparmaceae</taxon>
        <taxon>Triparma</taxon>
    </lineage>
</organism>
<feature type="compositionally biased region" description="Pro residues" evidence="1">
    <location>
        <begin position="8"/>
        <end position="17"/>
    </location>
</feature>
<accession>A0A9W6Z808</accession>
<dbReference type="AlphaFoldDB" id="A0A9W6Z808"/>
<reference evidence="3" key="1">
    <citation type="journal article" date="2023" name="Commun. Biol.">
        <title>Genome analysis of Parmales, the sister group of diatoms, reveals the evolutionary specialization of diatoms from phago-mixotrophs to photoautotrophs.</title>
        <authorList>
            <person name="Ban H."/>
            <person name="Sato S."/>
            <person name="Yoshikawa S."/>
            <person name="Yamada K."/>
            <person name="Nakamura Y."/>
            <person name="Ichinomiya M."/>
            <person name="Sato N."/>
            <person name="Blanc-Mathieu R."/>
            <person name="Endo H."/>
            <person name="Kuwata A."/>
            <person name="Ogata H."/>
        </authorList>
    </citation>
    <scope>NUCLEOTIDE SEQUENCE [LARGE SCALE GENOMIC DNA]</scope>
    <source>
        <strain evidence="3">NIES 3699</strain>
    </source>
</reference>
<name>A0A9W6Z808_9STRA</name>